<dbReference type="GO" id="GO:0016887">
    <property type="term" value="F:ATP hydrolysis activity"/>
    <property type="evidence" value="ECO:0007669"/>
    <property type="project" value="InterPro"/>
</dbReference>
<accession>A0A1K0FMP3</accession>
<dbReference type="GO" id="GO:0005524">
    <property type="term" value="F:ATP binding"/>
    <property type="evidence" value="ECO:0007669"/>
    <property type="project" value="UniProtKB-KW"/>
</dbReference>
<feature type="domain" description="ABC transporter" evidence="5">
    <location>
        <begin position="2"/>
        <end position="228"/>
    </location>
</feature>
<dbReference type="EMBL" id="MEIA01000115">
    <property type="protein sequence ID" value="OJF14101.1"/>
    <property type="molecule type" value="Genomic_DNA"/>
</dbReference>
<evidence type="ECO:0000256" key="3">
    <source>
        <dbReference type="ARBA" id="ARBA00022741"/>
    </source>
</evidence>
<dbReference type="SMART" id="SM00382">
    <property type="entry name" value="AAA"/>
    <property type="match status" value="1"/>
</dbReference>
<sequence length="299" mass="30875">MITVENLSKRYGPHPAVDDVSFTCTPGTVTGFLGPNGAGKSTTMRMICGLTPPTSGSATVDGVPYRRLGNPGRRVGVLLDASAQHAGRTGREVLTLAALTMGVDTRRVDESLERVGLNRAAAKRRVKAYSLGMRQRLGLAYALLGDPGILILDEPANGLDPEGIFWMRGLLRDFADRGGTVLLSSHLLREVEAVADRLVVIGGGRVVAQGDKAELLASSGTVVRALDAGALGVALRRAGLSGAATTDGGVVVQADAETVGRAAADAGLVLLELRPAGSSGLENLFLTLTAGESAKEAAR</sequence>
<comment type="similarity">
    <text evidence="1">Belongs to the ABC transporter superfamily.</text>
</comment>
<dbReference type="Pfam" id="PF00005">
    <property type="entry name" value="ABC_tran"/>
    <property type="match status" value="1"/>
</dbReference>
<dbReference type="CDD" id="cd03268">
    <property type="entry name" value="ABC_BcrA_bacitracin_resist"/>
    <property type="match status" value="1"/>
</dbReference>
<dbReference type="InterPro" id="IPR003593">
    <property type="entry name" value="AAA+_ATPase"/>
</dbReference>
<keyword evidence="2" id="KW-0813">Transport</keyword>
<gene>
    <name evidence="6" type="ORF">BG844_11590</name>
</gene>
<dbReference type="PROSITE" id="PS50893">
    <property type="entry name" value="ABC_TRANSPORTER_2"/>
    <property type="match status" value="1"/>
</dbReference>
<comment type="caution">
    <text evidence="6">The sequence shown here is derived from an EMBL/GenBank/DDBJ whole genome shotgun (WGS) entry which is preliminary data.</text>
</comment>
<dbReference type="PANTHER" id="PTHR43335:SF4">
    <property type="entry name" value="ABC TRANSPORTER, ATP-BINDING PROTEIN"/>
    <property type="match status" value="1"/>
</dbReference>
<keyword evidence="3" id="KW-0547">Nucleotide-binding</keyword>
<dbReference type="InterPro" id="IPR027417">
    <property type="entry name" value="P-loop_NTPase"/>
</dbReference>
<evidence type="ECO:0000313" key="7">
    <source>
        <dbReference type="Proteomes" id="UP000182486"/>
    </source>
</evidence>
<proteinExistence type="inferred from homology"/>
<evidence type="ECO:0000313" key="6">
    <source>
        <dbReference type="EMBL" id="OJF14101.1"/>
    </source>
</evidence>
<evidence type="ECO:0000256" key="2">
    <source>
        <dbReference type="ARBA" id="ARBA00022448"/>
    </source>
</evidence>
<protein>
    <submittedName>
        <fullName evidence="6">ABC transporter</fullName>
    </submittedName>
</protein>
<evidence type="ECO:0000256" key="1">
    <source>
        <dbReference type="ARBA" id="ARBA00005417"/>
    </source>
</evidence>
<dbReference type="AlphaFoldDB" id="A0A1K0FMP3"/>
<evidence type="ECO:0000256" key="4">
    <source>
        <dbReference type="ARBA" id="ARBA00022840"/>
    </source>
</evidence>
<reference evidence="6 7" key="1">
    <citation type="submission" date="2016-09" db="EMBL/GenBank/DDBJ databases">
        <title>Couchioplanes caeruleus draft genome sequence.</title>
        <authorList>
            <person name="Sheehan J."/>
            <person name="Caffrey P."/>
        </authorList>
    </citation>
    <scope>NUCLEOTIDE SEQUENCE [LARGE SCALE GENOMIC DNA]</scope>
    <source>
        <strain evidence="6 7">DSM 43634</strain>
    </source>
</reference>
<evidence type="ECO:0000259" key="5">
    <source>
        <dbReference type="PROSITE" id="PS50893"/>
    </source>
</evidence>
<dbReference type="SUPFAM" id="SSF52540">
    <property type="entry name" value="P-loop containing nucleoside triphosphate hydrolases"/>
    <property type="match status" value="1"/>
</dbReference>
<keyword evidence="4" id="KW-0067">ATP-binding</keyword>
<dbReference type="Proteomes" id="UP000182486">
    <property type="component" value="Unassembled WGS sequence"/>
</dbReference>
<name>A0A1K0FMP3_9ACTN</name>
<organism evidence="6 7">
    <name type="scientific">Couchioplanes caeruleus subsp. caeruleus</name>
    <dbReference type="NCBI Taxonomy" id="56427"/>
    <lineage>
        <taxon>Bacteria</taxon>
        <taxon>Bacillati</taxon>
        <taxon>Actinomycetota</taxon>
        <taxon>Actinomycetes</taxon>
        <taxon>Micromonosporales</taxon>
        <taxon>Micromonosporaceae</taxon>
        <taxon>Couchioplanes</taxon>
    </lineage>
</organism>
<dbReference type="InterPro" id="IPR003439">
    <property type="entry name" value="ABC_transporter-like_ATP-bd"/>
</dbReference>
<keyword evidence="7" id="KW-1185">Reference proteome</keyword>
<dbReference type="PANTHER" id="PTHR43335">
    <property type="entry name" value="ABC TRANSPORTER, ATP-BINDING PROTEIN"/>
    <property type="match status" value="1"/>
</dbReference>
<dbReference type="Gene3D" id="3.40.50.300">
    <property type="entry name" value="P-loop containing nucleotide triphosphate hydrolases"/>
    <property type="match status" value="1"/>
</dbReference>
<dbReference type="RefSeq" id="WP_071805158.1">
    <property type="nucleotide sequence ID" value="NZ_MEIA01000115.1"/>
</dbReference>